<organism evidence="1 2">
    <name type="scientific">Chromobacterium violaceum</name>
    <dbReference type="NCBI Taxonomy" id="536"/>
    <lineage>
        <taxon>Bacteria</taxon>
        <taxon>Pseudomonadati</taxon>
        <taxon>Pseudomonadota</taxon>
        <taxon>Betaproteobacteria</taxon>
        <taxon>Neisseriales</taxon>
        <taxon>Chromobacteriaceae</taxon>
        <taxon>Chromobacterium</taxon>
    </lineage>
</organism>
<proteinExistence type="predicted"/>
<sequence>MATANELQLLQLIAHQIDLGRYSSHVVRKIMALLNRADADLFARLQLALAEMDADTFTVQRLDAILRSVRQLNRAAYEQARITLEGDLTGLVASEMQWQHDLFRGLLPVQVSVASVAPETAYAAAMARPMQGRLLREWFEGLEEGKAARLRDALRMGFLEASQSPRSFSASAARALWATRMD</sequence>
<dbReference type="EMBL" id="LR134182">
    <property type="protein sequence ID" value="VEB42976.1"/>
    <property type="molecule type" value="Genomic_DNA"/>
</dbReference>
<gene>
    <name evidence="1" type="ORF">NCTC9695_03430</name>
</gene>
<accession>A0A3S4JXL1</accession>
<evidence type="ECO:0000313" key="2">
    <source>
        <dbReference type="Proteomes" id="UP000275777"/>
    </source>
</evidence>
<evidence type="ECO:0000313" key="1">
    <source>
        <dbReference type="EMBL" id="VEB42976.1"/>
    </source>
</evidence>
<protein>
    <submittedName>
        <fullName evidence="1">Uncharacterized protein</fullName>
    </submittedName>
</protein>
<dbReference type="AlphaFoldDB" id="A0A3S4JXL1"/>
<reference evidence="1 2" key="1">
    <citation type="submission" date="2018-12" db="EMBL/GenBank/DDBJ databases">
        <authorList>
            <consortium name="Pathogen Informatics"/>
        </authorList>
    </citation>
    <scope>NUCLEOTIDE SEQUENCE [LARGE SCALE GENOMIC DNA]</scope>
    <source>
        <strain evidence="1 2">NCTC9695</strain>
    </source>
</reference>
<dbReference type="Proteomes" id="UP000275777">
    <property type="component" value="Chromosome"/>
</dbReference>
<name>A0A3S4JXL1_CHRVL</name>